<feature type="transmembrane region" description="Helical" evidence="4">
    <location>
        <begin position="75"/>
        <end position="94"/>
    </location>
</feature>
<dbReference type="RefSeq" id="WP_242952306.1">
    <property type="nucleotide sequence ID" value="NZ_FRFD01000003.1"/>
</dbReference>
<dbReference type="InterPro" id="IPR036890">
    <property type="entry name" value="HATPase_C_sf"/>
</dbReference>
<feature type="transmembrane region" description="Helical" evidence="4">
    <location>
        <begin position="30"/>
        <end position="63"/>
    </location>
</feature>
<dbReference type="AlphaFoldDB" id="A0A1M7XZZ8"/>
<evidence type="ECO:0000313" key="8">
    <source>
        <dbReference type="Proteomes" id="UP000184612"/>
    </source>
</evidence>
<gene>
    <name evidence="7" type="ORF">SAMN02745217_00746</name>
</gene>
<dbReference type="Pfam" id="PF14501">
    <property type="entry name" value="HATPase_c_5"/>
    <property type="match status" value="1"/>
</dbReference>
<keyword evidence="8" id="KW-1185">Reference proteome</keyword>
<keyword evidence="1" id="KW-0597">Phosphoprotein</keyword>
<name>A0A1M7XZZ8_9FIRM</name>
<dbReference type="InterPro" id="IPR016120">
    <property type="entry name" value="Sig_transdc_His_kin_SpoOB"/>
</dbReference>
<keyword evidence="4" id="KW-0472">Membrane</keyword>
<evidence type="ECO:0000313" key="7">
    <source>
        <dbReference type="EMBL" id="SHO44864.1"/>
    </source>
</evidence>
<dbReference type="SUPFAM" id="SSF55890">
    <property type="entry name" value="Sporulation response regulatory protein Spo0B"/>
    <property type="match status" value="1"/>
</dbReference>
<evidence type="ECO:0000256" key="1">
    <source>
        <dbReference type="ARBA" id="ARBA00022553"/>
    </source>
</evidence>
<keyword evidence="2" id="KW-0808">Transferase</keyword>
<sequence length="412" mass="47001">MSVLLEIIWLLLYIYYLYQSGNVKKGRARAVVLFLTCTSFLMLFSLTSLKGVWAVITLVLIIYDYCYDEEPFSLNWHYLIAPGAFMTAGCFFAGKAEFFTEEVMTIILLWLCLFLLTVKRSNKAKGYLIITALVFGGIAAVLGNMGVITGRESTEGIRAGSLSFLYEAVTVLAVLIFILLENSFTGFQKGFEKDSKKFREEVLKHQYEEIKNIYLNMRGWRHDYHNHLQVMKAYLTFDQKKELEQYLSELEQELNRVDAYVKSGNLMLDAILNSKLSLMEKSGISITCKTELTGDIPLQEVDLCVILGNLLDNAMEACGQIQQNERFVRVYISVIKKQFYISVQNSAKEEPDFNERNYISNKRGNHGFGIKRVKALTDKYEGFLNLQNEPGIFAAEVTLPIKDLVNQGEADF</sequence>
<reference evidence="7 8" key="1">
    <citation type="submission" date="2016-12" db="EMBL/GenBank/DDBJ databases">
        <authorList>
            <person name="Song W.-J."/>
            <person name="Kurnit D.M."/>
        </authorList>
    </citation>
    <scope>NUCLEOTIDE SEQUENCE [LARGE SCALE GENOMIC DNA]</scope>
    <source>
        <strain evidence="7 8">DSM 12503</strain>
    </source>
</reference>
<dbReference type="EMBL" id="FRFD01000003">
    <property type="protein sequence ID" value="SHO44864.1"/>
    <property type="molecule type" value="Genomic_DNA"/>
</dbReference>
<dbReference type="Pfam" id="PF14689">
    <property type="entry name" value="SPOB_a"/>
    <property type="match status" value="1"/>
</dbReference>
<protein>
    <submittedName>
        <fullName evidence="7">Sensor_kinase_SpoOB-type, alpha-helical domain</fullName>
    </submittedName>
</protein>
<feature type="transmembrane region" description="Helical" evidence="4">
    <location>
        <begin position="103"/>
        <end position="121"/>
    </location>
</feature>
<dbReference type="CDD" id="cd16935">
    <property type="entry name" value="HATPase_AgrC-ComD-like"/>
    <property type="match status" value="1"/>
</dbReference>
<dbReference type="InterPro" id="IPR032834">
    <property type="entry name" value="NatK-like_C"/>
</dbReference>
<feature type="domain" description="SpoOB alpha-helical" evidence="6">
    <location>
        <begin position="205"/>
        <end position="256"/>
    </location>
</feature>
<feature type="domain" description="Sensor histidine kinase NatK-like C-terminal" evidence="5">
    <location>
        <begin position="299"/>
        <end position="400"/>
    </location>
</feature>
<feature type="transmembrane region" description="Helical" evidence="4">
    <location>
        <begin position="127"/>
        <end position="147"/>
    </location>
</feature>
<evidence type="ECO:0000259" key="5">
    <source>
        <dbReference type="Pfam" id="PF14501"/>
    </source>
</evidence>
<evidence type="ECO:0000256" key="3">
    <source>
        <dbReference type="ARBA" id="ARBA00022777"/>
    </source>
</evidence>
<evidence type="ECO:0000256" key="4">
    <source>
        <dbReference type="SAM" id="Phobius"/>
    </source>
</evidence>
<dbReference type="Proteomes" id="UP000184612">
    <property type="component" value="Unassembled WGS sequence"/>
</dbReference>
<accession>A0A1M7XZZ8</accession>
<keyword evidence="4" id="KW-0812">Transmembrane</keyword>
<dbReference type="InterPro" id="IPR039506">
    <property type="entry name" value="SPOB_a"/>
</dbReference>
<proteinExistence type="predicted"/>
<dbReference type="STRING" id="1121345.SAMN02745217_00746"/>
<dbReference type="Gene3D" id="1.10.287.130">
    <property type="match status" value="1"/>
</dbReference>
<feature type="transmembrane region" description="Helical" evidence="4">
    <location>
        <begin position="6"/>
        <end position="23"/>
    </location>
</feature>
<evidence type="ECO:0000259" key="6">
    <source>
        <dbReference type="Pfam" id="PF14689"/>
    </source>
</evidence>
<dbReference type="GO" id="GO:0042802">
    <property type="term" value="F:identical protein binding"/>
    <property type="evidence" value="ECO:0007669"/>
    <property type="project" value="TreeGrafter"/>
</dbReference>
<dbReference type="PANTHER" id="PTHR40448:SF1">
    <property type="entry name" value="TWO-COMPONENT SENSOR HISTIDINE KINASE"/>
    <property type="match status" value="1"/>
</dbReference>
<dbReference type="GO" id="GO:0000155">
    <property type="term" value="F:phosphorelay sensor kinase activity"/>
    <property type="evidence" value="ECO:0007669"/>
    <property type="project" value="InterPro"/>
</dbReference>
<evidence type="ECO:0000256" key="2">
    <source>
        <dbReference type="ARBA" id="ARBA00022679"/>
    </source>
</evidence>
<dbReference type="Gene3D" id="3.30.565.10">
    <property type="entry name" value="Histidine kinase-like ATPase, C-terminal domain"/>
    <property type="match status" value="1"/>
</dbReference>
<keyword evidence="4" id="KW-1133">Transmembrane helix</keyword>
<keyword evidence="3 7" id="KW-0418">Kinase</keyword>
<organism evidence="7 8">
    <name type="scientific">Anaerocolumna xylanovorans DSM 12503</name>
    <dbReference type="NCBI Taxonomy" id="1121345"/>
    <lineage>
        <taxon>Bacteria</taxon>
        <taxon>Bacillati</taxon>
        <taxon>Bacillota</taxon>
        <taxon>Clostridia</taxon>
        <taxon>Lachnospirales</taxon>
        <taxon>Lachnospiraceae</taxon>
        <taxon>Anaerocolumna</taxon>
    </lineage>
</organism>
<dbReference type="SUPFAM" id="SSF55874">
    <property type="entry name" value="ATPase domain of HSP90 chaperone/DNA topoisomerase II/histidine kinase"/>
    <property type="match status" value="1"/>
</dbReference>
<dbReference type="PANTHER" id="PTHR40448">
    <property type="entry name" value="TWO-COMPONENT SENSOR HISTIDINE KINASE"/>
    <property type="match status" value="1"/>
</dbReference>
<feature type="transmembrane region" description="Helical" evidence="4">
    <location>
        <begin position="159"/>
        <end position="180"/>
    </location>
</feature>